<name>A0A6G1JZ40_9PLEO</name>
<feature type="non-terminal residue" evidence="1">
    <location>
        <position position="1"/>
    </location>
</feature>
<proteinExistence type="predicted"/>
<evidence type="ECO:0000313" key="1">
    <source>
        <dbReference type="EMBL" id="KAF2705879.1"/>
    </source>
</evidence>
<dbReference type="PANTHER" id="PTHR46411">
    <property type="entry name" value="FAMILY ATPASE, PUTATIVE-RELATED"/>
    <property type="match status" value="1"/>
</dbReference>
<evidence type="ECO:0000313" key="2">
    <source>
        <dbReference type="Proteomes" id="UP000799428"/>
    </source>
</evidence>
<keyword evidence="2" id="KW-1185">Reference proteome</keyword>
<reference evidence="1" key="1">
    <citation type="journal article" date="2020" name="Stud. Mycol.">
        <title>101 Dothideomycetes genomes: a test case for predicting lifestyles and emergence of pathogens.</title>
        <authorList>
            <person name="Haridas S."/>
            <person name="Albert R."/>
            <person name="Binder M."/>
            <person name="Bloem J."/>
            <person name="Labutti K."/>
            <person name="Salamov A."/>
            <person name="Andreopoulos B."/>
            <person name="Baker S."/>
            <person name="Barry K."/>
            <person name="Bills G."/>
            <person name="Bluhm B."/>
            <person name="Cannon C."/>
            <person name="Castanera R."/>
            <person name="Culley D."/>
            <person name="Daum C."/>
            <person name="Ezra D."/>
            <person name="Gonzalez J."/>
            <person name="Henrissat B."/>
            <person name="Kuo A."/>
            <person name="Liang C."/>
            <person name="Lipzen A."/>
            <person name="Lutzoni F."/>
            <person name="Magnuson J."/>
            <person name="Mondo S."/>
            <person name="Nolan M."/>
            <person name="Ohm R."/>
            <person name="Pangilinan J."/>
            <person name="Park H.-J."/>
            <person name="Ramirez L."/>
            <person name="Alfaro M."/>
            <person name="Sun H."/>
            <person name="Tritt A."/>
            <person name="Yoshinaga Y."/>
            <person name="Zwiers L.-H."/>
            <person name="Turgeon B."/>
            <person name="Goodwin S."/>
            <person name="Spatafora J."/>
            <person name="Crous P."/>
            <person name="Grigoriev I."/>
        </authorList>
    </citation>
    <scope>NUCLEOTIDE SEQUENCE</scope>
    <source>
        <strain evidence="1">CBS 279.74</strain>
    </source>
</reference>
<dbReference type="Proteomes" id="UP000799428">
    <property type="component" value="Unassembled WGS sequence"/>
</dbReference>
<dbReference type="OrthoDB" id="10042665at2759"/>
<dbReference type="PANTHER" id="PTHR46411:SF3">
    <property type="entry name" value="AAA+ ATPASE DOMAIN-CONTAINING PROTEIN"/>
    <property type="match status" value="1"/>
</dbReference>
<dbReference type="EMBL" id="MU005777">
    <property type="protein sequence ID" value="KAF2705879.1"/>
    <property type="molecule type" value="Genomic_DNA"/>
</dbReference>
<dbReference type="AlphaFoldDB" id="A0A6G1JZ40"/>
<accession>A0A6G1JZ40</accession>
<protein>
    <submittedName>
        <fullName evidence="1">Uncharacterized protein</fullName>
    </submittedName>
</protein>
<gene>
    <name evidence="1" type="ORF">K504DRAFT_514228</name>
</gene>
<organism evidence="1 2">
    <name type="scientific">Pleomassaria siparia CBS 279.74</name>
    <dbReference type="NCBI Taxonomy" id="1314801"/>
    <lineage>
        <taxon>Eukaryota</taxon>
        <taxon>Fungi</taxon>
        <taxon>Dikarya</taxon>
        <taxon>Ascomycota</taxon>
        <taxon>Pezizomycotina</taxon>
        <taxon>Dothideomycetes</taxon>
        <taxon>Pleosporomycetidae</taxon>
        <taxon>Pleosporales</taxon>
        <taxon>Pleomassariaceae</taxon>
        <taxon>Pleomassaria</taxon>
    </lineage>
</organism>
<sequence length="113" mass="12502">AVAQASKKPLFAIICGHLGFAPSNIESALSDFFRLADIFLSKRVTSVLKHKALVFVFPHILEYYNGILFLTVPPTELKRSTKLSSHESTRASIMHPLPSNRHSLYSTSISADC</sequence>